<organism evidence="2 3">
    <name type="scientific">Colletotrichum orchidophilum</name>
    <dbReference type="NCBI Taxonomy" id="1209926"/>
    <lineage>
        <taxon>Eukaryota</taxon>
        <taxon>Fungi</taxon>
        <taxon>Dikarya</taxon>
        <taxon>Ascomycota</taxon>
        <taxon>Pezizomycotina</taxon>
        <taxon>Sordariomycetes</taxon>
        <taxon>Hypocreomycetidae</taxon>
        <taxon>Glomerellales</taxon>
        <taxon>Glomerellaceae</taxon>
        <taxon>Colletotrichum</taxon>
    </lineage>
</organism>
<keyword evidence="1" id="KW-0732">Signal</keyword>
<dbReference type="EMBL" id="MJBS01000048">
    <property type="protein sequence ID" value="OHE98209.1"/>
    <property type="molecule type" value="Genomic_DNA"/>
</dbReference>
<protein>
    <submittedName>
        <fullName evidence="2">Uncharacterized protein</fullName>
    </submittedName>
</protein>
<dbReference type="RefSeq" id="XP_022475359.1">
    <property type="nucleotide sequence ID" value="XM_022618047.1"/>
</dbReference>
<gene>
    <name evidence="2" type="ORF">CORC01_06406</name>
</gene>
<keyword evidence="3" id="KW-1185">Reference proteome</keyword>
<sequence length="84" mass="8673">MKTTIATLVLFVTVGLGANTTSLCNDVGNKVVEDKGVCSRAGGVPLGKGICCFDQSNALVQSKFDIACDDKLGTVQYIGEACQA</sequence>
<dbReference type="GeneID" id="34559557"/>
<feature type="signal peptide" evidence="1">
    <location>
        <begin position="1"/>
        <end position="17"/>
    </location>
</feature>
<feature type="chain" id="PRO_5009602652" evidence="1">
    <location>
        <begin position="18"/>
        <end position="84"/>
    </location>
</feature>
<evidence type="ECO:0000313" key="3">
    <source>
        <dbReference type="Proteomes" id="UP000176998"/>
    </source>
</evidence>
<evidence type="ECO:0000256" key="1">
    <source>
        <dbReference type="SAM" id="SignalP"/>
    </source>
</evidence>
<comment type="caution">
    <text evidence="2">The sequence shown here is derived from an EMBL/GenBank/DDBJ whole genome shotgun (WGS) entry which is preliminary data.</text>
</comment>
<reference evidence="2 3" key="1">
    <citation type="submission" date="2016-09" db="EMBL/GenBank/DDBJ databases">
        <authorList>
            <person name="Capua I."/>
            <person name="De Benedictis P."/>
            <person name="Joannis T."/>
            <person name="Lombin L.H."/>
            <person name="Cattoli G."/>
        </authorList>
    </citation>
    <scope>NUCLEOTIDE SEQUENCE [LARGE SCALE GENOMIC DNA]</scope>
    <source>
        <strain evidence="2 3">IMI 309357</strain>
    </source>
</reference>
<dbReference type="OrthoDB" id="4796575at2759"/>
<accession>A0A1G4B9X7</accession>
<proteinExistence type="predicted"/>
<dbReference type="AlphaFoldDB" id="A0A1G4B9X7"/>
<name>A0A1G4B9X7_9PEZI</name>
<dbReference type="Proteomes" id="UP000176998">
    <property type="component" value="Unassembled WGS sequence"/>
</dbReference>
<evidence type="ECO:0000313" key="2">
    <source>
        <dbReference type="EMBL" id="OHE98209.1"/>
    </source>
</evidence>